<dbReference type="NCBIfam" id="TIGR00071">
    <property type="entry name" value="hisT_truA"/>
    <property type="match status" value="1"/>
</dbReference>
<evidence type="ECO:0000256" key="6">
    <source>
        <dbReference type="PIRSR" id="PIRSR001430-2"/>
    </source>
</evidence>
<feature type="active site" description="Nucleophile" evidence="4 5">
    <location>
        <position position="55"/>
    </location>
</feature>
<feature type="binding site" evidence="4 6">
    <location>
        <position position="113"/>
    </location>
    <ligand>
        <name>substrate</name>
    </ligand>
</feature>
<dbReference type="CDD" id="cd02570">
    <property type="entry name" value="PseudoU_synth_EcTruA"/>
    <property type="match status" value="1"/>
</dbReference>
<comment type="caution">
    <text evidence="4">Lacks conserved residue(s) required for the propagation of feature annotation.</text>
</comment>
<feature type="domain" description="Pseudouridine synthase I TruA alpha/beta" evidence="8">
    <location>
        <begin position="146"/>
        <end position="247"/>
    </location>
</feature>
<accession>H1D2H5</accession>
<dbReference type="SUPFAM" id="SSF55120">
    <property type="entry name" value="Pseudouridine synthase"/>
    <property type="match status" value="1"/>
</dbReference>
<evidence type="ECO:0000313" key="10">
    <source>
        <dbReference type="Proteomes" id="UP000003277"/>
    </source>
</evidence>
<dbReference type="eggNOG" id="COG0101">
    <property type="taxonomic scope" value="Bacteria"/>
</dbReference>
<comment type="subunit">
    <text evidence="4">Homodimer.</text>
</comment>
<dbReference type="Gene3D" id="3.30.70.580">
    <property type="entry name" value="Pseudouridine synthase I, catalytic domain, N-terminal subdomain"/>
    <property type="match status" value="1"/>
</dbReference>
<dbReference type="InterPro" id="IPR001406">
    <property type="entry name" value="PsdUridine_synth_TruA"/>
</dbReference>
<protein>
    <recommendedName>
        <fullName evidence="4">tRNA pseudouridine synthase A</fullName>
        <ecNumber evidence="4">5.4.99.12</ecNumber>
    </recommendedName>
    <alternativeName>
        <fullName evidence="4">tRNA pseudouridine(38-40) synthase</fullName>
    </alternativeName>
    <alternativeName>
        <fullName evidence="4">tRNA pseudouridylate synthase I</fullName>
    </alternativeName>
    <alternativeName>
        <fullName evidence="4">tRNA-uridine isomerase I</fullName>
    </alternativeName>
</protein>
<dbReference type="PANTHER" id="PTHR11142">
    <property type="entry name" value="PSEUDOURIDYLATE SYNTHASE"/>
    <property type="match status" value="1"/>
</dbReference>
<dbReference type="STRING" id="742743.HMPREF9453_01806"/>
<comment type="function">
    <text evidence="4">Formation of pseudouridine at positions 38, 39 and 40 in the anticodon stem and loop of transfer RNAs.</text>
</comment>
<organism evidence="9 10">
    <name type="scientific">Dialister succinatiphilus YIT 11850</name>
    <dbReference type="NCBI Taxonomy" id="742743"/>
    <lineage>
        <taxon>Bacteria</taxon>
        <taxon>Bacillati</taxon>
        <taxon>Bacillota</taxon>
        <taxon>Negativicutes</taxon>
        <taxon>Veillonellales</taxon>
        <taxon>Veillonellaceae</taxon>
        <taxon>Dialister</taxon>
    </lineage>
</organism>
<dbReference type="GO" id="GO:0003723">
    <property type="term" value="F:RNA binding"/>
    <property type="evidence" value="ECO:0007669"/>
    <property type="project" value="InterPro"/>
</dbReference>
<keyword evidence="3 4" id="KW-0413">Isomerase</keyword>
<dbReference type="Proteomes" id="UP000003277">
    <property type="component" value="Unassembled WGS sequence"/>
</dbReference>
<evidence type="ECO:0000256" key="3">
    <source>
        <dbReference type="ARBA" id="ARBA00023235"/>
    </source>
</evidence>
<evidence type="ECO:0000256" key="4">
    <source>
        <dbReference type="HAMAP-Rule" id="MF_00171"/>
    </source>
</evidence>
<dbReference type="InterPro" id="IPR020094">
    <property type="entry name" value="TruA/RsuA/RluB/E/F_N"/>
</dbReference>
<feature type="domain" description="Pseudouridine synthase I TruA alpha/beta" evidence="8">
    <location>
        <begin position="12"/>
        <end position="105"/>
    </location>
</feature>
<gene>
    <name evidence="4" type="primary">truA</name>
    <name evidence="9" type="ORF">HMPREF9453_01806</name>
</gene>
<reference evidence="9 10" key="1">
    <citation type="submission" date="2011-11" db="EMBL/GenBank/DDBJ databases">
        <title>The Genome Sequence of Dialister succinatiphilus YIT 11850.</title>
        <authorList>
            <consortium name="The Broad Institute Genome Sequencing Platform"/>
            <person name="Earl A."/>
            <person name="Ward D."/>
            <person name="Feldgarden M."/>
            <person name="Gevers D."/>
            <person name="Morotomi M."/>
            <person name="Young S.K."/>
            <person name="Zeng Q."/>
            <person name="Gargeya S."/>
            <person name="Fitzgerald M."/>
            <person name="Haas B."/>
            <person name="Abouelleil A."/>
            <person name="Alvarado L."/>
            <person name="Arachchi H.M."/>
            <person name="Berlin A."/>
            <person name="Brown A."/>
            <person name="Chapman S.B."/>
            <person name="Dunbar C."/>
            <person name="Gearin G."/>
            <person name="Goldberg J."/>
            <person name="Griggs A."/>
            <person name="Gujja S."/>
            <person name="Heiman D."/>
            <person name="Howarth C."/>
            <person name="Lui A."/>
            <person name="MacDonald P.J.P."/>
            <person name="Montmayeur A."/>
            <person name="Murphy C."/>
            <person name="Neiman D."/>
            <person name="Pearson M."/>
            <person name="Priest M."/>
            <person name="Roberts A."/>
            <person name="Saif S."/>
            <person name="Shea T."/>
            <person name="Sisk P."/>
            <person name="Stolte C."/>
            <person name="Sykes S."/>
            <person name="Wortman J."/>
            <person name="Nusbaum C."/>
            <person name="Birren B."/>
        </authorList>
    </citation>
    <scope>NUCLEOTIDE SEQUENCE [LARGE SCALE GENOMIC DNA]</scope>
    <source>
        <strain evidence="9 10">YIT 11850</strain>
    </source>
</reference>
<dbReference type="InterPro" id="IPR020103">
    <property type="entry name" value="PsdUridine_synth_cat_dom_sf"/>
</dbReference>
<name>H1D2H5_9FIRM</name>
<dbReference type="PANTHER" id="PTHR11142:SF0">
    <property type="entry name" value="TRNA PSEUDOURIDINE SYNTHASE-LIKE 1"/>
    <property type="match status" value="1"/>
</dbReference>
<dbReference type="AlphaFoldDB" id="H1D2H5"/>
<comment type="similarity">
    <text evidence="1 4 7">Belongs to the tRNA pseudouridine synthase TruA family.</text>
</comment>
<dbReference type="GO" id="GO:0031119">
    <property type="term" value="P:tRNA pseudouridine synthesis"/>
    <property type="evidence" value="ECO:0007669"/>
    <property type="project" value="UniProtKB-UniRule"/>
</dbReference>
<evidence type="ECO:0000256" key="7">
    <source>
        <dbReference type="RuleBase" id="RU003792"/>
    </source>
</evidence>
<dbReference type="HAMAP" id="MF_00171">
    <property type="entry name" value="TruA"/>
    <property type="match status" value="1"/>
</dbReference>
<dbReference type="Gene3D" id="3.30.70.660">
    <property type="entry name" value="Pseudouridine synthase I, catalytic domain, C-terminal subdomain"/>
    <property type="match status" value="1"/>
</dbReference>
<dbReference type="Pfam" id="PF01416">
    <property type="entry name" value="PseudoU_synth_1"/>
    <property type="match status" value="2"/>
</dbReference>
<dbReference type="PATRIC" id="fig|742743.3.peg.1838"/>
<sequence length="268" mass="30547">MKTMKNIWITLSYEGTSYGGFQRQENRMTVQEMVENCLQSLTGVKTTLYFVARTDAGVHAYGQECTFYTDSTIPGDRFLYAMNACLPYDIRVTASREVDMDFSVRRRNYGKTYGYLLTEGRETSPFLKRYIWRTGKKLDLSLMEKAAAVLKGRHDFTSFRGNNSVPSDPVRKIHDIRIQKEGSLYRVYVTGEGFLYHMVRNMAGALVDAGCGALSPEDITRILEARDRRKLGITAPAEGLCLLRVYFAPITGKDIDETLKMPLYPWCL</sequence>
<comment type="catalytic activity">
    <reaction evidence="4 7">
        <text>uridine(38/39/40) in tRNA = pseudouridine(38/39/40) in tRNA</text>
        <dbReference type="Rhea" id="RHEA:22376"/>
        <dbReference type="Rhea" id="RHEA-COMP:10085"/>
        <dbReference type="Rhea" id="RHEA-COMP:10087"/>
        <dbReference type="ChEBI" id="CHEBI:65314"/>
        <dbReference type="ChEBI" id="CHEBI:65315"/>
        <dbReference type="EC" id="5.4.99.12"/>
    </reaction>
</comment>
<keyword evidence="2 4" id="KW-0819">tRNA processing</keyword>
<dbReference type="InterPro" id="IPR020097">
    <property type="entry name" value="PsdUridine_synth_TruA_a/b_dom"/>
</dbReference>
<dbReference type="InterPro" id="IPR020095">
    <property type="entry name" value="PsdUridine_synth_TruA_C"/>
</dbReference>
<evidence type="ECO:0000259" key="8">
    <source>
        <dbReference type="Pfam" id="PF01416"/>
    </source>
</evidence>
<keyword evidence="10" id="KW-1185">Reference proteome</keyword>
<evidence type="ECO:0000256" key="2">
    <source>
        <dbReference type="ARBA" id="ARBA00022694"/>
    </source>
</evidence>
<comment type="caution">
    <text evidence="9">The sequence shown here is derived from an EMBL/GenBank/DDBJ whole genome shotgun (WGS) entry which is preliminary data.</text>
</comment>
<proteinExistence type="inferred from homology"/>
<dbReference type="HOGENOM" id="CLU_014673_0_1_9"/>
<evidence type="ECO:0000313" key="9">
    <source>
        <dbReference type="EMBL" id="EHO62272.1"/>
    </source>
</evidence>
<evidence type="ECO:0000256" key="5">
    <source>
        <dbReference type="PIRSR" id="PIRSR001430-1"/>
    </source>
</evidence>
<evidence type="ECO:0000256" key="1">
    <source>
        <dbReference type="ARBA" id="ARBA00009375"/>
    </source>
</evidence>
<dbReference type="GO" id="GO:0160147">
    <property type="term" value="F:tRNA pseudouridine(38-40) synthase activity"/>
    <property type="evidence" value="ECO:0007669"/>
    <property type="project" value="UniProtKB-EC"/>
</dbReference>
<dbReference type="PIRSF" id="PIRSF001430">
    <property type="entry name" value="tRNA_psdUrid_synth"/>
    <property type="match status" value="1"/>
</dbReference>
<dbReference type="EMBL" id="ADLT01000058">
    <property type="protein sequence ID" value="EHO62272.1"/>
    <property type="molecule type" value="Genomic_DNA"/>
</dbReference>
<dbReference type="EC" id="5.4.99.12" evidence="4"/>